<accession>A0AAV4VVV3</accession>
<evidence type="ECO:0000313" key="2">
    <source>
        <dbReference type="Proteomes" id="UP001054945"/>
    </source>
</evidence>
<sequence>MSTLEPRPDQTTAKHWITQPRKKPILEALPNQPLVVDVIKDQKREEPSHIRKQRLTKTLENTTSEKANFGRSIAQQPLVVDVLNDQKREKKPSHIRKQRVTCTTLKVSAETHFRFPM</sequence>
<keyword evidence="2" id="KW-1185">Reference proteome</keyword>
<name>A0AAV4VVV3_CAEEX</name>
<dbReference type="AlphaFoldDB" id="A0AAV4VVV3"/>
<reference evidence="1 2" key="1">
    <citation type="submission" date="2021-06" db="EMBL/GenBank/DDBJ databases">
        <title>Caerostris extrusa draft genome.</title>
        <authorList>
            <person name="Kono N."/>
            <person name="Arakawa K."/>
        </authorList>
    </citation>
    <scope>NUCLEOTIDE SEQUENCE [LARGE SCALE GENOMIC DNA]</scope>
</reference>
<dbReference type="Proteomes" id="UP001054945">
    <property type="component" value="Unassembled WGS sequence"/>
</dbReference>
<evidence type="ECO:0000313" key="1">
    <source>
        <dbReference type="EMBL" id="GIY73906.1"/>
    </source>
</evidence>
<organism evidence="1 2">
    <name type="scientific">Caerostris extrusa</name>
    <name type="common">Bark spider</name>
    <name type="synonym">Caerostris bankana</name>
    <dbReference type="NCBI Taxonomy" id="172846"/>
    <lineage>
        <taxon>Eukaryota</taxon>
        <taxon>Metazoa</taxon>
        <taxon>Ecdysozoa</taxon>
        <taxon>Arthropoda</taxon>
        <taxon>Chelicerata</taxon>
        <taxon>Arachnida</taxon>
        <taxon>Araneae</taxon>
        <taxon>Araneomorphae</taxon>
        <taxon>Entelegynae</taxon>
        <taxon>Araneoidea</taxon>
        <taxon>Araneidae</taxon>
        <taxon>Caerostris</taxon>
    </lineage>
</organism>
<protein>
    <submittedName>
        <fullName evidence="1">Uncharacterized protein</fullName>
    </submittedName>
</protein>
<dbReference type="EMBL" id="BPLR01015139">
    <property type="protein sequence ID" value="GIY73906.1"/>
    <property type="molecule type" value="Genomic_DNA"/>
</dbReference>
<proteinExistence type="predicted"/>
<gene>
    <name evidence="1" type="ORF">CEXT_34771</name>
</gene>
<comment type="caution">
    <text evidence="1">The sequence shown here is derived from an EMBL/GenBank/DDBJ whole genome shotgun (WGS) entry which is preliminary data.</text>
</comment>